<dbReference type="Proteomes" id="UP000247838">
    <property type="component" value="Unassembled WGS sequence"/>
</dbReference>
<feature type="transmembrane region" description="Helical" evidence="1">
    <location>
        <begin position="41"/>
        <end position="59"/>
    </location>
</feature>
<accession>A0A318MWM8</accession>
<evidence type="ECO:0000313" key="2">
    <source>
        <dbReference type="EMBL" id="PXY94907.1"/>
    </source>
</evidence>
<name>A0A318MWM8_FRIPE</name>
<comment type="caution">
    <text evidence="2">The sequence shown here is derived from an EMBL/GenBank/DDBJ whole genome shotgun (WGS) entry which is preliminary data.</text>
</comment>
<dbReference type="AlphaFoldDB" id="A0A318MWM8"/>
<gene>
    <name evidence="2" type="ORF">DKK76_07890</name>
</gene>
<dbReference type="EMBL" id="QGLM01000017">
    <property type="protein sequence ID" value="PXY94907.1"/>
    <property type="molecule type" value="Genomic_DNA"/>
</dbReference>
<organism evidence="2 3">
    <name type="scientific">Frischella perrara</name>
    <dbReference type="NCBI Taxonomy" id="1267021"/>
    <lineage>
        <taxon>Bacteria</taxon>
        <taxon>Pseudomonadati</taxon>
        <taxon>Pseudomonadota</taxon>
        <taxon>Gammaproteobacteria</taxon>
        <taxon>Orbales</taxon>
        <taxon>Orbaceae</taxon>
        <taxon>Frischella</taxon>
    </lineage>
</organism>
<keyword evidence="1" id="KW-0812">Transmembrane</keyword>
<keyword evidence="1" id="KW-1133">Transmembrane helix</keyword>
<keyword evidence="1" id="KW-0472">Membrane</keyword>
<proteinExistence type="predicted"/>
<feature type="transmembrane region" description="Helical" evidence="1">
    <location>
        <begin position="6"/>
        <end position="29"/>
    </location>
</feature>
<protein>
    <submittedName>
        <fullName evidence="2">Uncharacterized protein</fullName>
    </submittedName>
</protein>
<reference evidence="2 3" key="1">
    <citation type="submission" date="2018-05" db="EMBL/GenBank/DDBJ databases">
        <title>Reference genomes for bee gut microbiota database.</title>
        <authorList>
            <person name="Ellegaard K.M."/>
        </authorList>
    </citation>
    <scope>NUCLEOTIDE SEQUENCE [LARGE SCALE GENOMIC DNA]</scope>
    <source>
        <strain evidence="2 3">ESL0167</strain>
    </source>
</reference>
<evidence type="ECO:0000256" key="1">
    <source>
        <dbReference type="SAM" id="Phobius"/>
    </source>
</evidence>
<sequence>MNLDDFQLYFSSGFCLLLAIGILVDKFFFKSRIANLSYKSMKYLIAILAVIFIISYVYLRLNLVH</sequence>
<evidence type="ECO:0000313" key="3">
    <source>
        <dbReference type="Proteomes" id="UP000247838"/>
    </source>
</evidence>